<organism evidence="3 4">
    <name type="scientific">Penicillium nordicum</name>
    <dbReference type="NCBI Taxonomy" id="229535"/>
    <lineage>
        <taxon>Eukaryota</taxon>
        <taxon>Fungi</taxon>
        <taxon>Dikarya</taxon>
        <taxon>Ascomycota</taxon>
        <taxon>Pezizomycotina</taxon>
        <taxon>Eurotiomycetes</taxon>
        <taxon>Eurotiomycetidae</taxon>
        <taxon>Eurotiales</taxon>
        <taxon>Aspergillaceae</taxon>
        <taxon>Penicillium</taxon>
    </lineage>
</organism>
<feature type="compositionally biased region" description="Polar residues" evidence="1">
    <location>
        <begin position="33"/>
        <end position="42"/>
    </location>
</feature>
<accession>A0A0N0RYD6</accession>
<dbReference type="Proteomes" id="UP000037696">
    <property type="component" value="Unassembled WGS sequence"/>
</dbReference>
<dbReference type="InterPro" id="IPR057394">
    <property type="entry name" value="PIGBOS1"/>
</dbReference>
<proteinExistence type="predicted"/>
<reference evidence="3 4" key="1">
    <citation type="submission" date="2015-08" db="EMBL/GenBank/DDBJ databases">
        <title>Genome sequencing of Penicillium nordicum.</title>
        <authorList>
            <person name="Nguyen H.D."/>
            <person name="Seifert K.A."/>
        </authorList>
    </citation>
    <scope>NUCLEOTIDE SEQUENCE [LARGE SCALE GENOMIC DNA]</scope>
    <source>
        <strain evidence="3 4">DAOMC 185683</strain>
    </source>
</reference>
<evidence type="ECO:0000256" key="2">
    <source>
        <dbReference type="SAM" id="Phobius"/>
    </source>
</evidence>
<feature type="region of interest" description="Disordered" evidence="1">
    <location>
        <begin position="33"/>
        <end position="70"/>
    </location>
</feature>
<keyword evidence="4" id="KW-1185">Reference proteome</keyword>
<sequence>MSRNLFPAIFAIGVGIFTGYYTFQPTFQQLQYERQHAQKTSPPSDPVSLKQDTNSPTKADFQQDPKSTTQ</sequence>
<evidence type="ECO:0000313" key="3">
    <source>
        <dbReference type="EMBL" id="KOS41122.1"/>
    </source>
</evidence>
<comment type="caution">
    <text evidence="3">The sequence shown here is derived from an EMBL/GenBank/DDBJ whole genome shotgun (WGS) entry which is preliminary data.</text>
</comment>
<evidence type="ECO:0000313" key="4">
    <source>
        <dbReference type="Proteomes" id="UP000037696"/>
    </source>
</evidence>
<keyword evidence="2" id="KW-0812">Transmembrane</keyword>
<keyword evidence="2" id="KW-1133">Transmembrane helix</keyword>
<evidence type="ECO:0000256" key="1">
    <source>
        <dbReference type="SAM" id="MobiDB-lite"/>
    </source>
</evidence>
<gene>
    <name evidence="3" type="ORF">ACN38_g8017</name>
</gene>
<protein>
    <submittedName>
        <fullName evidence="3">Uncharacterized protein</fullName>
    </submittedName>
</protein>
<dbReference type="Pfam" id="PF23670">
    <property type="entry name" value="PIGBOS1"/>
    <property type="match status" value="1"/>
</dbReference>
<feature type="transmembrane region" description="Helical" evidence="2">
    <location>
        <begin position="6"/>
        <end position="23"/>
    </location>
</feature>
<dbReference type="AlphaFoldDB" id="A0A0N0RYD6"/>
<name>A0A0N0RYD6_9EURO</name>
<dbReference type="EMBL" id="LHQQ01000141">
    <property type="protein sequence ID" value="KOS41122.1"/>
    <property type="molecule type" value="Genomic_DNA"/>
</dbReference>
<dbReference type="OrthoDB" id="4093673at2759"/>
<keyword evidence="2" id="KW-0472">Membrane</keyword>